<name>A0A9N8K7D6_9PEZI</name>
<organism evidence="1 2">
    <name type="scientific">Aureobasidium mustum</name>
    <dbReference type="NCBI Taxonomy" id="2773714"/>
    <lineage>
        <taxon>Eukaryota</taxon>
        <taxon>Fungi</taxon>
        <taxon>Dikarya</taxon>
        <taxon>Ascomycota</taxon>
        <taxon>Pezizomycotina</taxon>
        <taxon>Dothideomycetes</taxon>
        <taxon>Dothideomycetidae</taxon>
        <taxon>Dothideales</taxon>
        <taxon>Saccotheciaceae</taxon>
        <taxon>Aureobasidium</taxon>
    </lineage>
</organism>
<comment type="caution">
    <text evidence="1">The sequence shown here is derived from an EMBL/GenBank/DDBJ whole genome shotgun (WGS) entry which is preliminary data.</text>
</comment>
<keyword evidence="2" id="KW-1185">Reference proteome</keyword>
<dbReference type="PANTHER" id="PTHR42085">
    <property type="entry name" value="F-BOX DOMAIN-CONTAINING PROTEIN"/>
    <property type="match status" value="1"/>
</dbReference>
<gene>
    <name evidence="1" type="ORF">AWRI4233_LOCUS8775</name>
</gene>
<protein>
    <submittedName>
        <fullName evidence="1">Uncharacterized protein</fullName>
    </submittedName>
</protein>
<dbReference type="PANTHER" id="PTHR42085:SF2">
    <property type="entry name" value="F-BOX DOMAIN-CONTAINING PROTEIN"/>
    <property type="match status" value="1"/>
</dbReference>
<proteinExistence type="predicted"/>
<sequence length="348" mass="40654">MPPSTRRLERLERTLQAADNQQHVTSTTPTKPFPFLELPDTVRQRFYELQLEATRGFVRLFGKSGPLRANGKVTPAKVKINIMFTCRQIYEEAMPVLYRVNNFCVAPLLLRPDSAQNEEDMLQSEKWIRNMPVKGRNLINSLELWLPISPPDKSRGVYFGKWQNMGIMFPGLRTLTLFFDLNNQLDRTWWAIPDPDMREAFYQRFKASMPQARQTFIDLRMLKPSLVQWQPLIDTINKVWEVFVGESVYISQDIHHANKHAEQKSVLDKALLEEFGPRAASQQGLSYWQIRQNLTINENLCLTDDDTDDEEGCFDMFDVQKIVARKRKKADSLEQGLFDFEEEDGSWW</sequence>
<evidence type="ECO:0000313" key="1">
    <source>
        <dbReference type="EMBL" id="CAD0099950.1"/>
    </source>
</evidence>
<dbReference type="AlphaFoldDB" id="A0A9N8K7D6"/>
<dbReference type="OrthoDB" id="5413827at2759"/>
<reference evidence="1" key="1">
    <citation type="submission" date="2020-06" db="EMBL/GenBank/DDBJ databases">
        <authorList>
            <person name="Onetto C."/>
        </authorList>
    </citation>
    <scope>NUCLEOTIDE SEQUENCE</scope>
</reference>
<accession>A0A9N8K7D6</accession>
<dbReference type="InterPro" id="IPR038883">
    <property type="entry name" value="AN11006-like"/>
</dbReference>
<dbReference type="Proteomes" id="UP000714618">
    <property type="component" value="Unassembled WGS sequence"/>
</dbReference>
<evidence type="ECO:0000313" key="2">
    <source>
        <dbReference type="Proteomes" id="UP000714618"/>
    </source>
</evidence>
<dbReference type="EMBL" id="CAIJEO010000011">
    <property type="protein sequence ID" value="CAD0099950.1"/>
    <property type="molecule type" value="Genomic_DNA"/>
</dbReference>